<organism evidence="7 8">
    <name type="scientific">Malassezia cuniculi</name>
    <dbReference type="NCBI Taxonomy" id="948313"/>
    <lineage>
        <taxon>Eukaryota</taxon>
        <taxon>Fungi</taxon>
        <taxon>Dikarya</taxon>
        <taxon>Basidiomycota</taxon>
        <taxon>Ustilaginomycotina</taxon>
        <taxon>Malasseziomycetes</taxon>
        <taxon>Malasseziales</taxon>
        <taxon>Malasseziaceae</taxon>
        <taxon>Malassezia</taxon>
    </lineage>
</organism>
<dbReference type="EMBL" id="CP119880">
    <property type="protein sequence ID" value="WFD36074.1"/>
    <property type="molecule type" value="Genomic_DNA"/>
</dbReference>
<dbReference type="GO" id="GO:0000077">
    <property type="term" value="P:DNA damage checkpoint signaling"/>
    <property type="evidence" value="ECO:0007669"/>
    <property type="project" value="InterPro"/>
</dbReference>
<keyword evidence="4" id="KW-0234">DNA repair</keyword>
<keyword evidence="6" id="KW-0732">Signal</keyword>
<sequence>MGVLRARLADPASLLLLFATVSISASGLEIATESSHAVQAHAYLYASIFARYEFTPPEAPVDQDVPFVCFELKLDTLIGALSLLEDGMAKNQHHDAFVELSYDGVGHPLCLSMHDGNRKTRFRLRTLDAEAMESVAFDASQTAVHVIMPSEWMSNAFQDIESTGGEHVRVRIKQGKRKSLVLATLGVHGSAEIELPDSDKLAEKFQCNAPTDNCS</sequence>
<dbReference type="Proteomes" id="UP001219933">
    <property type="component" value="Chromosome 4"/>
</dbReference>
<dbReference type="Pfam" id="PF02144">
    <property type="entry name" value="Rad1"/>
    <property type="match status" value="1"/>
</dbReference>
<evidence type="ECO:0000256" key="3">
    <source>
        <dbReference type="ARBA" id="ARBA00022763"/>
    </source>
</evidence>
<comment type="subcellular location">
    <subcellularLocation>
        <location evidence="1">Nucleus</location>
    </subcellularLocation>
</comment>
<protein>
    <submittedName>
        <fullName evidence="7">Uncharacterized protein</fullName>
    </submittedName>
</protein>
<keyword evidence="5" id="KW-0539">Nucleus</keyword>
<evidence type="ECO:0000256" key="1">
    <source>
        <dbReference type="ARBA" id="ARBA00004123"/>
    </source>
</evidence>
<evidence type="ECO:0000313" key="7">
    <source>
        <dbReference type="EMBL" id="WFD36074.1"/>
    </source>
</evidence>
<dbReference type="InterPro" id="IPR003021">
    <property type="entry name" value="Rad1_Rec1_Rad17"/>
</dbReference>
<gene>
    <name evidence="7" type="ORF">MCUN1_002945</name>
</gene>
<feature type="signal peptide" evidence="6">
    <location>
        <begin position="1"/>
        <end position="27"/>
    </location>
</feature>
<dbReference type="AlphaFoldDB" id="A0AAF0J7U2"/>
<feature type="chain" id="PRO_5042030436" evidence="6">
    <location>
        <begin position="28"/>
        <end position="215"/>
    </location>
</feature>
<reference evidence="7" key="1">
    <citation type="submission" date="2023-03" db="EMBL/GenBank/DDBJ databases">
        <title>Mating type loci evolution in Malassezia.</title>
        <authorList>
            <person name="Coelho M.A."/>
        </authorList>
    </citation>
    <scope>NUCLEOTIDE SEQUENCE</scope>
    <source>
        <strain evidence="7">CBS 11721</strain>
    </source>
</reference>
<dbReference type="PANTHER" id="PTHR10870">
    <property type="entry name" value="CELL CYCLE CHECKPOINT PROTEIN RAD1"/>
    <property type="match status" value="1"/>
</dbReference>
<evidence type="ECO:0000256" key="2">
    <source>
        <dbReference type="ARBA" id="ARBA00010991"/>
    </source>
</evidence>
<evidence type="ECO:0000313" key="8">
    <source>
        <dbReference type="Proteomes" id="UP001219933"/>
    </source>
</evidence>
<evidence type="ECO:0000256" key="4">
    <source>
        <dbReference type="ARBA" id="ARBA00023204"/>
    </source>
</evidence>
<evidence type="ECO:0000256" key="6">
    <source>
        <dbReference type="SAM" id="SignalP"/>
    </source>
</evidence>
<evidence type="ECO:0000256" key="5">
    <source>
        <dbReference type="ARBA" id="ARBA00023242"/>
    </source>
</evidence>
<keyword evidence="3" id="KW-0227">DNA damage</keyword>
<dbReference type="GO" id="GO:0030896">
    <property type="term" value="C:checkpoint clamp complex"/>
    <property type="evidence" value="ECO:0007669"/>
    <property type="project" value="TreeGrafter"/>
</dbReference>
<proteinExistence type="inferred from homology"/>
<dbReference type="GO" id="GO:0006281">
    <property type="term" value="P:DNA repair"/>
    <property type="evidence" value="ECO:0007669"/>
    <property type="project" value="UniProtKB-KW"/>
</dbReference>
<comment type="similarity">
    <text evidence="2">Belongs to the rad1 family.</text>
</comment>
<dbReference type="Gene3D" id="3.70.10.10">
    <property type="match status" value="1"/>
</dbReference>
<accession>A0AAF0J7U2</accession>
<name>A0AAF0J7U2_9BASI</name>
<dbReference type="PANTHER" id="PTHR10870:SF0">
    <property type="entry name" value="CELL CYCLE CHECKPOINT PROTEIN RAD1"/>
    <property type="match status" value="1"/>
</dbReference>
<keyword evidence="8" id="KW-1185">Reference proteome</keyword>